<dbReference type="Gene3D" id="3.40.190.290">
    <property type="match status" value="1"/>
</dbReference>
<dbReference type="Pfam" id="PF03466">
    <property type="entry name" value="LysR_substrate"/>
    <property type="match status" value="1"/>
</dbReference>
<dbReference type="PATRIC" id="fig|1388762.3.peg.131"/>
<dbReference type="AlphaFoldDB" id="V7DIF0"/>
<dbReference type="CDD" id="cd08422">
    <property type="entry name" value="PBP2_CrgA_like"/>
    <property type="match status" value="1"/>
</dbReference>
<keyword evidence="2" id="KW-0805">Transcription regulation</keyword>
<evidence type="ECO:0000259" key="5">
    <source>
        <dbReference type="PROSITE" id="PS50931"/>
    </source>
</evidence>
<keyword evidence="3" id="KW-0238">DNA-binding</keyword>
<dbReference type="InterPro" id="IPR058163">
    <property type="entry name" value="LysR-type_TF_proteobact-type"/>
</dbReference>
<dbReference type="InterPro" id="IPR005119">
    <property type="entry name" value="LysR_subst-bd"/>
</dbReference>
<evidence type="ECO:0000256" key="1">
    <source>
        <dbReference type="ARBA" id="ARBA00009437"/>
    </source>
</evidence>
<dbReference type="EMBL" id="AXUP01000003">
    <property type="protein sequence ID" value="ESW41340.1"/>
    <property type="molecule type" value="Genomic_DNA"/>
</dbReference>
<dbReference type="SUPFAM" id="SSF46785">
    <property type="entry name" value="Winged helix' DNA-binding domain"/>
    <property type="match status" value="1"/>
</dbReference>
<proteinExistence type="inferred from homology"/>
<name>V7DIF0_9PSED</name>
<reference evidence="6 7" key="1">
    <citation type="submission" date="2013-10" db="EMBL/GenBank/DDBJ databases">
        <title>Whole Genome Shotgun Sequence of Pseudomonas taiwanensis SJ9.</title>
        <authorList>
            <person name="Hong S.-J."/>
            <person name="Shin J.-H."/>
        </authorList>
    </citation>
    <scope>NUCLEOTIDE SEQUENCE [LARGE SCALE GENOMIC DNA]</scope>
    <source>
        <strain evidence="6 7">SJ9</strain>
    </source>
</reference>
<dbReference type="FunFam" id="1.10.10.10:FF:000001">
    <property type="entry name" value="LysR family transcriptional regulator"/>
    <property type="match status" value="1"/>
</dbReference>
<dbReference type="PANTHER" id="PTHR30537">
    <property type="entry name" value="HTH-TYPE TRANSCRIPTIONAL REGULATOR"/>
    <property type="match status" value="1"/>
</dbReference>
<keyword evidence="4" id="KW-0804">Transcription</keyword>
<dbReference type="Pfam" id="PF00126">
    <property type="entry name" value="HTH_1"/>
    <property type="match status" value="1"/>
</dbReference>
<feature type="domain" description="HTH lysR-type" evidence="5">
    <location>
        <begin position="4"/>
        <end position="61"/>
    </location>
</feature>
<comment type="similarity">
    <text evidence="1">Belongs to the LysR transcriptional regulatory family.</text>
</comment>
<dbReference type="InterPro" id="IPR036390">
    <property type="entry name" value="WH_DNA-bd_sf"/>
</dbReference>
<dbReference type="PROSITE" id="PS50931">
    <property type="entry name" value="HTH_LYSR"/>
    <property type="match status" value="1"/>
</dbReference>
<dbReference type="SUPFAM" id="SSF53850">
    <property type="entry name" value="Periplasmic binding protein-like II"/>
    <property type="match status" value="1"/>
</dbReference>
<dbReference type="InterPro" id="IPR036388">
    <property type="entry name" value="WH-like_DNA-bd_sf"/>
</dbReference>
<evidence type="ECO:0000256" key="3">
    <source>
        <dbReference type="ARBA" id="ARBA00023125"/>
    </source>
</evidence>
<dbReference type="PANTHER" id="PTHR30537:SF80">
    <property type="entry name" value="TRANSCRIPTIONAL REGULATOR"/>
    <property type="match status" value="1"/>
</dbReference>
<evidence type="ECO:0000256" key="2">
    <source>
        <dbReference type="ARBA" id="ARBA00023015"/>
    </source>
</evidence>
<accession>V7DIF0</accession>
<evidence type="ECO:0000256" key="4">
    <source>
        <dbReference type="ARBA" id="ARBA00023163"/>
    </source>
</evidence>
<dbReference type="Gene3D" id="1.10.10.10">
    <property type="entry name" value="Winged helix-like DNA-binding domain superfamily/Winged helix DNA-binding domain"/>
    <property type="match status" value="1"/>
</dbReference>
<sequence length="301" mass="33556">MAMDLFDSMRIFVRVVERGSFSAVARELNMGQPAISKQVRALEQYLGGPVFARSTRHLALTDQGQRFYRHCQEILGQLESATRSFASGQEQIAGPLRVAAPVSYGRLCIAPLIGTFLQRYPDVRLDLRLNDHNEDLLMEDIDVAIRIGVVKNEGLVAVPLGNTLRQVYASPAYLERHGLPLEPGELANHNCIGFTLLEQYDRWRFTRGSDAFDIAITGNVTSNSSEAIREMVLCGLGISLSPQWLFKADVERGSVLSVLDDYKATALPVSAVFSRERRHSARAMAFIDFLREHLHGLAQEP</sequence>
<dbReference type="GO" id="GO:0003677">
    <property type="term" value="F:DNA binding"/>
    <property type="evidence" value="ECO:0007669"/>
    <property type="project" value="UniProtKB-KW"/>
</dbReference>
<evidence type="ECO:0000313" key="6">
    <source>
        <dbReference type="EMBL" id="ESW41340.1"/>
    </source>
</evidence>
<dbReference type="GO" id="GO:0003700">
    <property type="term" value="F:DNA-binding transcription factor activity"/>
    <property type="evidence" value="ECO:0007669"/>
    <property type="project" value="InterPro"/>
</dbReference>
<evidence type="ECO:0000313" key="7">
    <source>
        <dbReference type="Proteomes" id="UP000018511"/>
    </source>
</evidence>
<protein>
    <submittedName>
        <fullName evidence="6">LysR family transcriptional regulator</fullName>
    </submittedName>
</protein>
<gene>
    <name evidence="6" type="ORF">O164_00640</name>
</gene>
<comment type="caution">
    <text evidence="6">The sequence shown here is derived from an EMBL/GenBank/DDBJ whole genome shotgun (WGS) entry which is preliminary data.</text>
</comment>
<dbReference type="Proteomes" id="UP000018511">
    <property type="component" value="Unassembled WGS sequence"/>
</dbReference>
<organism evidence="6 7">
    <name type="scientific">Pseudomonas taiwanensis SJ9</name>
    <dbReference type="NCBI Taxonomy" id="1388762"/>
    <lineage>
        <taxon>Bacteria</taxon>
        <taxon>Pseudomonadati</taxon>
        <taxon>Pseudomonadota</taxon>
        <taxon>Gammaproteobacteria</taxon>
        <taxon>Pseudomonadales</taxon>
        <taxon>Pseudomonadaceae</taxon>
        <taxon>Pseudomonas</taxon>
    </lineage>
</organism>
<dbReference type="InterPro" id="IPR000847">
    <property type="entry name" value="LysR_HTH_N"/>
</dbReference>
<dbReference type="PRINTS" id="PR00039">
    <property type="entry name" value="HTHLYSR"/>
</dbReference>